<sequence>MNRTRQITEAGLFAAIMIILMIGSYYIPVIGTLLFFIMPLPVIILTIRNTLPNTIAATIVATLISSALVTIIVGIGNGALALFVGLPLGYCFKRKDSTLKSIAFGGIGALAAYLVILGVAQGFLGLSVTEQLDQMFDLSGTMQSEMNTVLGALNNDALDASMAETQTILQNMQHMIKLIFPSALIIFSMVYSAINYLFARPILTRLRIAVRPIGSFAAFSYPKHMAFGGGMMLILAYLVGYLGIADPELVFTNFLYLFLMVFSIQGLSLLYYFLLKFMPRGFAIAMIVFLTLSQFLYYISIIGFFDVMINFRKRGTIKR</sequence>
<accession>A0ABS5PQ86</accession>
<feature type="transmembrane region" description="Helical" evidence="1">
    <location>
        <begin position="178"/>
        <end position="198"/>
    </location>
</feature>
<feature type="transmembrane region" description="Helical" evidence="1">
    <location>
        <begin position="57"/>
        <end position="90"/>
    </location>
</feature>
<keyword evidence="1" id="KW-1133">Transmembrane helix</keyword>
<evidence type="ECO:0000256" key="1">
    <source>
        <dbReference type="SAM" id="Phobius"/>
    </source>
</evidence>
<feature type="transmembrane region" description="Helical" evidence="1">
    <location>
        <begin position="12"/>
        <end position="37"/>
    </location>
</feature>
<proteinExistence type="predicted"/>
<feature type="transmembrane region" description="Helical" evidence="1">
    <location>
        <begin position="282"/>
        <end position="305"/>
    </location>
</feature>
<keyword evidence="1" id="KW-0472">Membrane</keyword>
<organism evidence="2 3">
    <name type="scientific">Fusibacter paucivorans</name>
    <dbReference type="NCBI Taxonomy" id="76009"/>
    <lineage>
        <taxon>Bacteria</taxon>
        <taxon>Bacillati</taxon>
        <taxon>Bacillota</taxon>
        <taxon>Clostridia</taxon>
        <taxon>Eubacteriales</taxon>
        <taxon>Eubacteriales Family XII. Incertae Sedis</taxon>
        <taxon>Fusibacter</taxon>
    </lineage>
</organism>
<feature type="transmembrane region" description="Helical" evidence="1">
    <location>
        <begin position="256"/>
        <end position="275"/>
    </location>
</feature>
<evidence type="ECO:0000313" key="2">
    <source>
        <dbReference type="EMBL" id="MBS7526564.1"/>
    </source>
</evidence>
<keyword evidence="3" id="KW-1185">Reference proteome</keyword>
<dbReference type="Pfam" id="PF09991">
    <property type="entry name" value="DUF2232"/>
    <property type="match status" value="1"/>
</dbReference>
<comment type="caution">
    <text evidence="2">The sequence shown here is derived from an EMBL/GenBank/DDBJ whole genome shotgun (WGS) entry which is preliminary data.</text>
</comment>
<dbReference type="InterPro" id="IPR018710">
    <property type="entry name" value="DUF2232"/>
</dbReference>
<dbReference type="EMBL" id="JAHBCL010000011">
    <property type="protein sequence ID" value="MBS7526564.1"/>
    <property type="molecule type" value="Genomic_DNA"/>
</dbReference>
<dbReference type="Proteomes" id="UP000746471">
    <property type="component" value="Unassembled WGS sequence"/>
</dbReference>
<dbReference type="RefSeq" id="WP_213236425.1">
    <property type="nucleotide sequence ID" value="NZ_JAHBCL010000011.1"/>
</dbReference>
<name>A0ABS5PQ86_9FIRM</name>
<reference evidence="2 3" key="1">
    <citation type="submission" date="2021-05" db="EMBL/GenBank/DDBJ databases">
        <title>Fusibacter ferrireducens sp. nov., an anaerobic, sulfur- and Fe-reducing bacterium isolated from the mangrove sediment.</title>
        <authorList>
            <person name="Qiu D."/>
        </authorList>
    </citation>
    <scope>NUCLEOTIDE SEQUENCE [LARGE SCALE GENOMIC DNA]</scope>
    <source>
        <strain evidence="2 3">DSM 12116</strain>
    </source>
</reference>
<feature type="transmembrane region" description="Helical" evidence="1">
    <location>
        <begin position="225"/>
        <end position="244"/>
    </location>
</feature>
<gene>
    <name evidence="2" type="ORF">KHM83_07740</name>
</gene>
<evidence type="ECO:0000313" key="3">
    <source>
        <dbReference type="Proteomes" id="UP000746471"/>
    </source>
</evidence>
<feature type="transmembrane region" description="Helical" evidence="1">
    <location>
        <begin position="102"/>
        <end position="124"/>
    </location>
</feature>
<dbReference type="PANTHER" id="PTHR41324">
    <property type="entry name" value="MEMBRANE PROTEIN-RELATED"/>
    <property type="match status" value="1"/>
</dbReference>
<protein>
    <submittedName>
        <fullName evidence="2">DUF2232 domain-containing protein</fullName>
    </submittedName>
</protein>
<dbReference type="PANTHER" id="PTHR41324:SF1">
    <property type="entry name" value="DUF2232 DOMAIN-CONTAINING PROTEIN"/>
    <property type="match status" value="1"/>
</dbReference>
<keyword evidence="1" id="KW-0812">Transmembrane</keyword>